<evidence type="ECO:0000256" key="1">
    <source>
        <dbReference type="SAM" id="MobiDB-lite"/>
    </source>
</evidence>
<gene>
    <name evidence="3" type="ORF">GCM10025867_21960</name>
</gene>
<evidence type="ECO:0000313" key="4">
    <source>
        <dbReference type="Proteomes" id="UP001321486"/>
    </source>
</evidence>
<evidence type="ECO:0000256" key="2">
    <source>
        <dbReference type="SAM" id="Phobius"/>
    </source>
</evidence>
<dbReference type="Proteomes" id="UP001321486">
    <property type="component" value="Chromosome"/>
</dbReference>
<feature type="compositionally biased region" description="Low complexity" evidence="1">
    <location>
        <begin position="248"/>
        <end position="262"/>
    </location>
</feature>
<accession>A0ABM8GNC8</accession>
<protein>
    <recommendedName>
        <fullName evidence="5">DUF4760 domain-containing protein</fullName>
    </recommendedName>
</protein>
<feature type="compositionally biased region" description="Low complexity" evidence="1">
    <location>
        <begin position="301"/>
        <end position="313"/>
    </location>
</feature>
<dbReference type="EMBL" id="AP027732">
    <property type="protein sequence ID" value="BDZ49955.1"/>
    <property type="molecule type" value="Genomic_DNA"/>
</dbReference>
<sequence>MKWWNAFVDWLSSSEGSRIVTDAILPFVAVLLAGVLAALIARGMILRVLELCEREAKASAVTSLIGSARRAVDWSELYADERAHATHLADEASVRLRLLPVAGAGMAASWAEHEISTIKANSATFRFQAEQTFSDVRDRLVEWQAKPARARKLFRYDLDRWKVEGDAAVESADAAGAAPISRPSGPAPTAFVAEDGSATAAPAAASAAIPVVSETTTATPTTAAVPTATASGSAPSGEATPTLSGGLAEPAPAAAAAAAAAPSDAGTTESPASGTAAPEAAAAAPTARAQTGMVTPPVVQPSPSIAPSSPSDAPDSEARDDDDREPAYSAPVSAQQVRRRTSPDAADSQ</sequence>
<feature type="compositionally biased region" description="Low complexity" evidence="1">
    <location>
        <begin position="271"/>
        <end position="291"/>
    </location>
</feature>
<feature type="transmembrane region" description="Helical" evidence="2">
    <location>
        <begin position="20"/>
        <end position="41"/>
    </location>
</feature>
<proteinExistence type="predicted"/>
<keyword evidence="2" id="KW-0812">Transmembrane</keyword>
<feature type="compositionally biased region" description="Acidic residues" evidence="1">
    <location>
        <begin position="314"/>
        <end position="324"/>
    </location>
</feature>
<keyword evidence="4" id="KW-1185">Reference proteome</keyword>
<organism evidence="3 4">
    <name type="scientific">Frondihabitans sucicola</name>
    <dbReference type="NCBI Taxonomy" id="1268041"/>
    <lineage>
        <taxon>Bacteria</taxon>
        <taxon>Bacillati</taxon>
        <taxon>Actinomycetota</taxon>
        <taxon>Actinomycetes</taxon>
        <taxon>Micrococcales</taxon>
        <taxon>Microbacteriaceae</taxon>
        <taxon>Frondihabitans</taxon>
    </lineage>
</organism>
<keyword evidence="2" id="KW-0472">Membrane</keyword>
<dbReference type="RefSeq" id="WP_286346622.1">
    <property type="nucleotide sequence ID" value="NZ_AP027732.1"/>
</dbReference>
<evidence type="ECO:0008006" key="5">
    <source>
        <dbReference type="Google" id="ProtNLM"/>
    </source>
</evidence>
<feature type="compositionally biased region" description="Low complexity" evidence="1">
    <location>
        <begin position="216"/>
        <end position="241"/>
    </location>
</feature>
<evidence type="ECO:0000313" key="3">
    <source>
        <dbReference type="EMBL" id="BDZ49955.1"/>
    </source>
</evidence>
<feature type="region of interest" description="Disordered" evidence="1">
    <location>
        <begin position="216"/>
        <end position="349"/>
    </location>
</feature>
<name>A0ABM8GNC8_9MICO</name>
<reference evidence="4" key="1">
    <citation type="journal article" date="2019" name="Int. J. Syst. Evol. Microbiol.">
        <title>The Global Catalogue of Microorganisms (GCM) 10K type strain sequencing project: providing services to taxonomists for standard genome sequencing and annotation.</title>
        <authorList>
            <consortium name="The Broad Institute Genomics Platform"/>
            <consortium name="The Broad Institute Genome Sequencing Center for Infectious Disease"/>
            <person name="Wu L."/>
            <person name="Ma J."/>
        </authorList>
    </citation>
    <scope>NUCLEOTIDE SEQUENCE [LARGE SCALE GENOMIC DNA]</scope>
    <source>
        <strain evidence="4">NBRC 108728</strain>
    </source>
</reference>
<keyword evidence="2" id="KW-1133">Transmembrane helix</keyword>